<feature type="region of interest" description="Disordered" evidence="1">
    <location>
        <begin position="1"/>
        <end position="33"/>
    </location>
</feature>
<evidence type="ECO:0000313" key="3">
    <source>
        <dbReference type="Proteomes" id="UP000615760"/>
    </source>
</evidence>
<organism evidence="2 3">
    <name type="scientific">Flavobacterium suaedae</name>
    <dbReference type="NCBI Taxonomy" id="1767027"/>
    <lineage>
        <taxon>Bacteria</taxon>
        <taxon>Pseudomonadati</taxon>
        <taxon>Bacteroidota</taxon>
        <taxon>Flavobacteriia</taxon>
        <taxon>Flavobacteriales</taxon>
        <taxon>Flavobacteriaceae</taxon>
        <taxon>Flavobacterium</taxon>
    </lineage>
</organism>
<accession>A0ABQ1JFX8</accession>
<proteinExistence type="predicted"/>
<protein>
    <submittedName>
        <fullName evidence="2">Uncharacterized protein</fullName>
    </submittedName>
</protein>
<name>A0ABQ1JFX8_9FLAO</name>
<sequence>MNSYANKVISKQGQSATNTNSTVNNKSGSYIADNRPQAVTQRKLVKEIQNKPNTSVIQFGGNRPSFSGPATKIKKQGAPLLTGDEYDMAHRLSYQRIKEIVESGNNAVIHKMVKALTIPKRTFGMYQKGYQGYYNHVTSITDQDELIKALNNSPFNLRPGNPSVNRSIGSGFDPNVDDAGYETDQSEGLEEFASQQGGQIRTSSYLSDKELSTWENKAFGGLF</sequence>
<evidence type="ECO:0000256" key="1">
    <source>
        <dbReference type="SAM" id="MobiDB-lite"/>
    </source>
</evidence>
<dbReference type="EMBL" id="BMJE01000001">
    <property type="protein sequence ID" value="GGB66239.1"/>
    <property type="molecule type" value="Genomic_DNA"/>
</dbReference>
<keyword evidence="3" id="KW-1185">Reference proteome</keyword>
<dbReference type="RefSeq" id="WP_188619431.1">
    <property type="nucleotide sequence ID" value="NZ_BMJE01000001.1"/>
</dbReference>
<feature type="compositionally biased region" description="Polar residues" evidence="1">
    <location>
        <begin position="1"/>
        <end position="28"/>
    </location>
</feature>
<gene>
    <name evidence="2" type="ORF">GCM10007424_02730</name>
</gene>
<comment type="caution">
    <text evidence="2">The sequence shown here is derived from an EMBL/GenBank/DDBJ whole genome shotgun (WGS) entry which is preliminary data.</text>
</comment>
<reference evidence="3" key="1">
    <citation type="journal article" date="2019" name="Int. J. Syst. Evol. Microbiol.">
        <title>The Global Catalogue of Microorganisms (GCM) 10K type strain sequencing project: providing services to taxonomists for standard genome sequencing and annotation.</title>
        <authorList>
            <consortium name="The Broad Institute Genomics Platform"/>
            <consortium name="The Broad Institute Genome Sequencing Center for Infectious Disease"/>
            <person name="Wu L."/>
            <person name="Ma J."/>
        </authorList>
    </citation>
    <scope>NUCLEOTIDE SEQUENCE [LARGE SCALE GENOMIC DNA]</scope>
    <source>
        <strain evidence="3">CGMCC 1.15461</strain>
    </source>
</reference>
<evidence type="ECO:0000313" key="2">
    <source>
        <dbReference type="EMBL" id="GGB66239.1"/>
    </source>
</evidence>
<dbReference type="Proteomes" id="UP000615760">
    <property type="component" value="Unassembled WGS sequence"/>
</dbReference>